<dbReference type="PROSITE" id="PS50181">
    <property type="entry name" value="FBOX"/>
    <property type="match status" value="1"/>
</dbReference>
<dbReference type="InterPro" id="IPR036047">
    <property type="entry name" value="F-box-like_dom_sf"/>
</dbReference>
<evidence type="ECO:0000259" key="2">
    <source>
        <dbReference type="PROSITE" id="PS50181"/>
    </source>
</evidence>
<evidence type="ECO:0000313" key="4">
    <source>
        <dbReference type="Proteomes" id="UP000651452"/>
    </source>
</evidence>
<dbReference type="CDD" id="cd09917">
    <property type="entry name" value="F-box_SF"/>
    <property type="match status" value="1"/>
</dbReference>
<gene>
    <name evidence="3" type="ORF">EKO04_006688</name>
</gene>
<protein>
    <recommendedName>
        <fullName evidence="2">F-box domain-containing protein</fullName>
    </recommendedName>
</protein>
<reference evidence="3" key="2">
    <citation type="submission" date="2020-09" db="EMBL/GenBank/DDBJ databases">
        <title>Reference genome assembly for Australian Ascochyta lentis isolate Al4.</title>
        <authorList>
            <person name="Lee R.C."/>
            <person name="Farfan-Caceres L.M."/>
            <person name="Debler J.W."/>
            <person name="Williams A.H."/>
            <person name="Henares B.M."/>
        </authorList>
    </citation>
    <scope>NUCLEOTIDE SEQUENCE</scope>
    <source>
        <strain evidence="3">Al4</strain>
    </source>
</reference>
<sequence length="504" mass="57814">MSIHDLPTELILAIEEFCEPRDAYNLAFCCREFYNLLNEAIAKHRRLWRYWNTIDTKLSKKPFHAKLLKLARKPHLARYIEAFKCEFEYEEPDAYSTFEEHELVHHLEAFGKTRGHNFDDFKVRSWSEHYTVGLRDLEMRTLSSYLINITPNLRRLECFGDSIGEEDLLKLFVDIARASSGTAILPLQQLRSFEVKLDRNIDEGGLPADWLLACMHLPCLETFATSRMNGVIRHFNIDNVPNSNITRIVLQASTFDADTLIQVLSRINALKSFAQENGQDNLVYELDSFSAKKITTALVKYACHSLEHLTMLGEDQWAPLCIESGEELLYVSLAGFQRLKTLRCSTYLLTSDPQSPRPNEPLASGLDLVDCSSDEYWKAVQEYKSDDYLHATPETLRRLAFTSRLPPSLKALHFEDYPCHAPLAYSALCEFIQRVDGVLPRLKQIYLSDWGVDYVENKGLLGIVAQKGLKYKRLPDPFKVGTLQRGGYDSQSENEDESDDESEN</sequence>
<dbReference type="OrthoDB" id="5304354at2759"/>
<proteinExistence type="predicted"/>
<accession>A0A8H7J4S7</accession>
<dbReference type="Proteomes" id="UP000651452">
    <property type="component" value="Unassembled WGS sequence"/>
</dbReference>
<feature type="compositionally biased region" description="Acidic residues" evidence="1">
    <location>
        <begin position="492"/>
        <end position="504"/>
    </location>
</feature>
<comment type="caution">
    <text evidence="3">The sequence shown here is derived from an EMBL/GenBank/DDBJ whole genome shotgun (WGS) entry which is preliminary data.</text>
</comment>
<feature type="region of interest" description="Disordered" evidence="1">
    <location>
        <begin position="477"/>
        <end position="504"/>
    </location>
</feature>
<reference evidence="3" key="1">
    <citation type="submission" date="2018-12" db="EMBL/GenBank/DDBJ databases">
        <authorList>
            <person name="Syme R.A."/>
            <person name="Farfan-Caceres L."/>
            <person name="Lichtenzveig J."/>
        </authorList>
    </citation>
    <scope>NUCLEOTIDE SEQUENCE</scope>
    <source>
        <strain evidence="3">Al4</strain>
    </source>
</reference>
<dbReference type="InterPro" id="IPR001810">
    <property type="entry name" value="F-box_dom"/>
</dbReference>
<organism evidence="3 4">
    <name type="scientific">Ascochyta lentis</name>
    <dbReference type="NCBI Taxonomy" id="205686"/>
    <lineage>
        <taxon>Eukaryota</taxon>
        <taxon>Fungi</taxon>
        <taxon>Dikarya</taxon>
        <taxon>Ascomycota</taxon>
        <taxon>Pezizomycotina</taxon>
        <taxon>Dothideomycetes</taxon>
        <taxon>Pleosporomycetidae</taxon>
        <taxon>Pleosporales</taxon>
        <taxon>Pleosporineae</taxon>
        <taxon>Didymellaceae</taxon>
        <taxon>Ascochyta</taxon>
    </lineage>
</organism>
<dbReference type="EMBL" id="RZGK01000011">
    <property type="protein sequence ID" value="KAF9695328.1"/>
    <property type="molecule type" value="Genomic_DNA"/>
</dbReference>
<evidence type="ECO:0000256" key="1">
    <source>
        <dbReference type="SAM" id="MobiDB-lite"/>
    </source>
</evidence>
<feature type="domain" description="F-box" evidence="2">
    <location>
        <begin position="1"/>
        <end position="51"/>
    </location>
</feature>
<dbReference type="SUPFAM" id="SSF81383">
    <property type="entry name" value="F-box domain"/>
    <property type="match status" value="1"/>
</dbReference>
<evidence type="ECO:0000313" key="3">
    <source>
        <dbReference type="EMBL" id="KAF9695328.1"/>
    </source>
</evidence>
<dbReference type="AlphaFoldDB" id="A0A8H7J4S7"/>
<keyword evidence="4" id="KW-1185">Reference proteome</keyword>
<name>A0A8H7J4S7_9PLEO</name>